<reference evidence="2" key="1">
    <citation type="submission" date="2023-06" db="EMBL/GenBank/DDBJ databases">
        <authorList>
            <consortium name="Lawrence Berkeley National Laboratory"/>
            <person name="Ahrendt S."/>
            <person name="Sahu N."/>
            <person name="Indic B."/>
            <person name="Wong-Bajracharya J."/>
            <person name="Merenyi Z."/>
            <person name="Ke H.-M."/>
            <person name="Monk M."/>
            <person name="Kocsube S."/>
            <person name="Drula E."/>
            <person name="Lipzen A."/>
            <person name="Balint B."/>
            <person name="Henrissat B."/>
            <person name="Andreopoulos B."/>
            <person name="Martin F.M."/>
            <person name="Harder C.B."/>
            <person name="Rigling D."/>
            <person name="Ford K.L."/>
            <person name="Foster G.D."/>
            <person name="Pangilinan J."/>
            <person name="Papanicolaou A."/>
            <person name="Barry K."/>
            <person name="LaButti K."/>
            <person name="Viragh M."/>
            <person name="Koriabine M."/>
            <person name="Yan M."/>
            <person name="Riley R."/>
            <person name="Champramary S."/>
            <person name="Plett K.L."/>
            <person name="Tsai I.J."/>
            <person name="Slot J."/>
            <person name="Sipos G."/>
            <person name="Plett J."/>
            <person name="Nagy L.G."/>
            <person name="Grigoriev I.V."/>
        </authorList>
    </citation>
    <scope>NUCLEOTIDE SEQUENCE</scope>
    <source>
        <strain evidence="2">CCBAS 213</strain>
    </source>
</reference>
<proteinExistence type="predicted"/>
<accession>A0AA39MKG2</accession>
<evidence type="ECO:0000313" key="2">
    <source>
        <dbReference type="EMBL" id="KAK0438181.1"/>
    </source>
</evidence>
<keyword evidence="3" id="KW-1185">Reference proteome</keyword>
<dbReference type="Pfam" id="PF00067">
    <property type="entry name" value="p450"/>
    <property type="match status" value="1"/>
</dbReference>
<dbReference type="GO" id="GO:0033781">
    <property type="term" value="F:cholesterol 24-hydroxylase activity"/>
    <property type="evidence" value="ECO:0007669"/>
    <property type="project" value="InterPro"/>
</dbReference>
<dbReference type="GO" id="GO:0020037">
    <property type="term" value="F:heme binding"/>
    <property type="evidence" value="ECO:0007669"/>
    <property type="project" value="InterPro"/>
</dbReference>
<gene>
    <name evidence="2" type="ORF">EV420DRAFT_1753256</name>
</gene>
<organism evidence="2 3">
    <name type="scientific">Armillaria tabescens</name>
    <name type="common">Ringless honey mushroom</name>
    <name type="synonym">Agaricus tabescens</name>
    <dbReference type="NCBI Taxonomy" id="1929756"/>
    <lineage>
        <taxon>Eukaryota</taxon>
        <taxon>Fungi</taxon>
        <taxon>Dikarya</taxon>
        <taxon>Basidiomycota</taxon>
        <taxon>Agaricomycotina</taxon>
        <taxon>Agaricomycetes</taxon>
        <taxon>Agaricomycetidae</taxon>
        <taxon>Agaricales</taxon>
        <taxon>Marasmiineae</taxon>
        <taxon>Physalacriaceae</taxon>
        <taxon>Desarmillaria</taxon>
    </lineage>
</organism>
<keyword evidence="1" id="KW-1133">Transmembrane helix</keyword>
<sequence>MQSITYYFVFPTAAFLLAFVILHLKGRKSMVQRICGLPSPSALLGHEYLLSNRQHLGDLEMKWYQQYGAVYHTKGCFGHDILSIADPKALQYIFHSSGYLIPKNERYRKILNPAFATQQLRLFLTVFQASATKLTEQINQRVKHARVINVLEWTSKASLDIIGITSFRYEFNSLGGGQSGLMAATTNIFGDSLMSPTSLELLYSLLWCLLPEWLVVPLEWLPNRVTTSAESL</sequence>
<evidence type="ECO:0008006" key="4">
    <source>
        <dbReference type="Google" id="ProtNLM"/>
    </source>
</evidence>
<keyword evidence="1" id="KW-0472">Membrane</keyword>
<comment type="caution">
    <text evidence="2">The sequence shown here is derived from an EMBL/GenBank/DDBJ whole genome shotgun (WGS) entry which is preliminary data.</text>
</comment>
<dbReference type="PANTHER" id="PTHR24293:SF0">
    <property type="entry name" value="CYP46A1 PROTEIN-RELATED"/>
    <property type="match status" value="1"/>
</dbReference>
<dbReference type="InterPro" id="IPR039983">
    <property type="entry name" value="CYP46A1"/>
</dbReference>
<dbReference type="PANTHER" id="PTHR24293">
    <property type="entry name" value="CYTOCHROME P450 FAMILY 46 SUBFAMILY A"/>
    <property type="match status" value="1"/>
</dbReference>
<dbReference type="GO" id="GO:0006707">
    <property type="term" value="P:cholesterol catabolic process"/>
    <property type="evidence" value="ECO:0007669"/>
    <property type="project" value="InterPro"/>
</dbReference>
<evidence type="ECO:0000256" key="1">
    <source>
        <dbReference type="SAM" id="Phobius"/>
    </source>
</evidence>
<feature type="transmembrane region" description="Helical" evidence="1">
    <location>
        <begin position="6"/>
        <end position="24"/>
    </location>
</feature>
<dbReference type="GeneID" id="85363992"/>
<dbReference type="Proteomes" id="UP001175211">
    <property type="component" value="Unassembled WGS sequence"/>
</dbReference>
<name>A0AA39MKG2_ARMTA</name>
<keyword evidence="1" id="KW-0812">Transmembrane</keyword>
<dbReference type="InterPro" id="IPR036396">
    <property type="entry name" value="Cyt_P450_sf"/>
</dbReference>
<dbReference type="RefSeq" id="XP_060322861.1">
    <property type="nucleotide sequence ID" value="XM_060480444.1"/>
</dbReference>
<dbReference type="EMBL" id="JAUEPS010000100">
    <property type="protein sequence ID" value="KAK0438181.1"/>
    <property type="molecule type" value="Genomic_DNA"/>
</dbReference>
<evidence type="ECO:0000313" key="3">
    <source>
        <dbReference type="Proteomes" id="UP001175211"/>
    </source>
</evidence>
<dbReference type="SUPFAM" id="SSF48264">
    <property type="entry name" value="Cytochrome P450"/>
    <property type="match status" value="1"/>
</dbReference>
<protein>
    <recommendedName>
        <fullName evidence="4">Cytochrome P450</fullName>
    </recommendedName>
</protein>
<dbReference type="Gene3D" id="1.10.630.10">
    <property type="entry name" value="Cytochrome P450"/>
    <property type="match status" value="1"/>
</dbReference>
<dbReference type="GO" id="GO:0005506">
    <property type="term" value="F:iron ion binding"/>
    <property type="evidence" value="ECO:0007669"/>
    <property type="project" value="InterPro"/>
</dbReference>
<dbReference type="AlphaFoldDB" id="A0AA39MKG2"/>
<dbReference type="InterPro" id="IPR001128">
    <property type="entry name" value="Cyt_P450"/>
</dbReference>